<comment type="caution">
    <text evidence="1">The sequence shown here is derived from an EMBL/GenBank/DDBJ whole genome shotgun (WGS) entry which is preliminary data.</text>
</comment>
<organism evidence="1 2">
    <name type="scientific">Flavipsychrobacter stenotrophus</name>
    <dbReference type="NCBI Taxonomy" id="2077091"/>
    <lineage>
        <taxon>Bacteria</taxon>
        <taxon>Pseudomonadati</taxon>
        <taxon>Bacteroidota</taxon>
        <taxon>Chitinophagia</taxon>
        <taxon>Chitinophagales</taxon>
        <taxon>Chitinophagaceae</taxon>
        <taxon>Flavipsychrobacter</taxon>
    </lineage>
</organism>
<gene>
    <name evidence="1" type="ORF">CJD36_019825</name>
</gene>
<accession>A0A2S7SS84</accession>
<evidence type="ECO:0000313" key="2">
    <source>
        <dbReference type="Proteomes" id="UP000239872"/>
    </source>
</evidence>
<reference evidence="1 2" key="1">
    <citation type="submission" date="2018-01" db="EMBL/GenBank/DDBJ databases">
        <title>A novel member of the phylum Bacteroidetes isolated from glacier ice.</title>
        <authorList>
            <person name="Liu Q."/>
            <person name="Xin Y.-H."/>
        </authorList>
    </citation>
    <scope>NUCLEOTIDE SEQUENCE [LARGE SCALE GENOMIC DNA]</scope>
    <source>
        <strain evidence="1 2">RB1R16</strain>
    </source>
</reference>
<evidence type="ECO:0000313" key="1">
    <source>
        <dbReference type="EMBL" id="PQJ09491.1"/>
    </source>
</evidence>
<name>A0A2S7SS84_9BACT</name>
<sequence length="97" mass="10599">MANPKDILLDDDFDLLIVDGDFVIGDSTVQNEKLLLLLNEGEIKQYPDATVGAGRYKDDEGPSALLQKISEKFVGDGMKVNKVAVENGKIVTNAIYK</sequence>
<evidence type="ECO:0008006" key="3">
    <source>
        <dbReference type="Google" id="ProtNLM"/>
    </source>
</evidence>
<dbReference type="RefSeq" id="WP_105040941.1">
    <property type="nucleotide sequence ID" value="NZ_PPSL01000006.1"/>
</dbReference>
<protein>
    <recommendedName>
        <fullName evidence="3">Oxidase</fullName>
    </recommendedName>
</protein>
<keyword evidence="2" id="KW-1185">Reference proteome</keyword>
<dbReference type="EMBL" id="PPSL01000006">
    <property type="protein sequence ID" value="PQJ09491.1"/>
    <property type="molecule type" value="Genomic_DNA"/>
</dbReference>
<dbReference type="AlphaFoldDB" id="A0A2S7SS84"/>
<proteinExistence type="predicted"/>
<dbReference type="Proteomes" id="UP000239872">
    <property type="component" value="Unassembled WGS sequence"/>
</dbReference>